<keyword evidence="1" id="KW-0547">Nucleotide-binding</keyword>
<dbReference type="RefSeq" id="WP_404318398.1">
    <property type="nucleotide sequence ID" value="NZ_JAUIYO010000015.1"/>
</dbReference>
<dbReference type="GO" id="GO:0004386">
    <property type="term" value="F:helicase activity"/>
    <property type="evidence" value="ECO:0007669"/>
    <property type="project" value="UniProtKB-KW"/>
</dbReference>
<name>A0ABW8IB86_9BACI</name>
<dbReference type="SUPFAM" id="SSF52540">
    <property type="entry name" value="P-loop containing nucleoside triphosphate hydrolases"/>
    <property type="match status" value="1"/>
</dbReference>
<keyword evidence="4" id="KW-0067">ATP-binding</keyword>
<dbReference type="CDD" id="cd18805">
    <property type="entry name" value="SF2_C_suv3"/>
    <property type="match status" value="1"/>
</dbReference>
<dbReference type="Pfam" id="PF22527">
    <property type="entry name" value="DEXQc_Suv3"/>
    <property type="match status" value="1"/>
</dbReference>
<dbReference type="Gene3D" id="3.40.50.300">
    <property type="entry name" value="P-loop containing nucleotide triphosphate hydrolases"/>
    <property type="match status" value="2"/>
</dbReference>
<dbReference type="InterPro" id="IPR050699">
    <property type="entry name" value="RNA-DNA_Helicase"/>
</dbReference>
<protein>
    <submittedName>
        <fullName evidence="7">DEAD/DEAH box helicase</fullName>
    </submittedName>
</protein>
<dbReference type="InterPro" id="IPR014001">
    <property type="entry name" value="Helicase_ATP-bd"/>
</dbReference>
<keyword evidence="8" id="KW-1185">Reference proteome</keyword>
<evidence type="ECO:0000256" key="2">
    <source>
        <dbReference type="ARBA" id="ARBA00022801"/>
    </source>
</evidence>
<evidence type="ECO:0000256" key="1">
    <source>
        <dbReference type="ARBA" id="ARBA00022741"/>
    </source>
</evidence>
<dbReference type="PANTHER" id="PTHR12131:SF1">
    <property type="entry name" value="ATP-DEPENDENT RNA HELICASE SUPV3L1, MITOCHONDRIAL-RELATED"/>
    <property type="match status" value="1"/>
</dbReference>
<evidence type="ECO:0000259" key="6">
    <source>
        <dbReference type="PROSITE" id="PS51194"/>
    </source>
</evidence>
<comment type="caution">
    <text evidence="7">The sequence shown here is derived from an EMBL/GenBank/DDBJ whole genome shotgun (WGS) entry which is preliminary data.</text>
</comment>
<dbReference type="InterPro" id="IPR001650">
    <property type="entry name" value="Helicase_C-like"/>
</dbReference>
<evidence type="ECO:0000313" key="8">
    <source>
        <dbReference type="Proteomes" id="UP001619911"/>
    </source>
</evidence>
<dbReference type="InterPro" id="IPR055206">
    <property type="entry name" value="DEXQc_SUV3"/>
</dbReference>
<keyword evidence="2" id="KW-0378">Hydrolase</keyword>
<dbReference type="PROSITE" id="PS51192">
    <property type="entry name" value="HELICASE_ATP_BIND_1"/>
    <property type="match status" value="1"/>
</dbReference>
<feature type="domain" description="Helicase ATP-binding" evidence="5">
    <location>
        <begin position="364"/>
        <end position="582"/>
    </location>
</feature>
<dbReference type="InterPro" id="IPR027417">
    <property type="entry name" value="P-loop_NTPase"/>
</dbReference>
<feature type="domain" description="Helicase C-terminal" evidence="6">
    <location>
        <begin position="516"/>
        <end position="669"/>
    </location>
</feature>
<organism evidence="7 8">
    <name type="scientific">Bacillus lumedeiriae</name>
    <dbReference type="NCBI Taxonomy" id="3058829"/>
    <lineage>
        <taxon>Bacteria</taxon>
        <taxon>Bacillati</taxon>
        <taxon>Bacillota</taxon>
        <taxon>Bacilli</taxon>
        <taxon>Bacillales</taxon>
        <taxon>Bacillaceae</taxon>
        <taxon>Bacillus</taxon>
    </lineage>
</organism>
<dbReference type="PANTHER" id="PTHR12131">
    <property type="entry name" value="ATP-DEPENDENT RNA AND DNA HELICASE"/>
    <property type="match status" value="1"/>
</dbReference>
<dbReference type="PROSITE" id="PS51194">
    <property type="entry name" value="HELICASE_CTER"/>
    <property type="match status" value="1"/>
</dbReference>
<proteinExistence type="predicted"/>
<gene>
    <name evidence="7" type="ORF">QYG89_14035</name>
</gene>
<dbReference type="SMART" id="SM00490">
    <property type="entry name" value="HELICc"/>
    <property type="match status" value="1"/>
</dbReference>
<accession>A0ABW8IB86</accession>
<keyword evidence="3 7" id="KW-0347">Helicase</keyword>
<dbReference type="Gene3D" id="1.20.272.40">
    <property type="match status" value="1"/>
</dbReference>
<sequence length="856" mass="99621">MKKFIVTHIKAISLTKQKIHDDIIHYLENKESIPAFEQYVKDREEYIKNIWINVWLNTASNEVPGKEKRAFLRDRGFVTKDAERKLINQVFRNEIRNYQPFEAAEWLNKTYGRHSEKWQACYEKARADYFVRQEAQRLQREAHAINDRIETEVEKIVSQHEMNFYLRFRHFMASRLQEDLKTKTRFYPVDTEALETQLIEAGAFDPADYQTAADFFSELTGEIEQVWRWEFEYEVYGAVYEQLAADYLLDVTLQLIFDNLSEQIKHDYKEVNGEVLTADTLMDQLDHLFSDMQWDFLAEFENEELADLLPIASLPFDEEVHGGLYEQAKAAREQRKAQELAEIERKKAEEKKLIEGVFGQAYSPPVGRNVRCILHIGETNTGKTHQALERMKQAKSGLYLAPLRLLALEVYEKLNTEGIPCSLKTGEEEKTSPGARHASCTVEMFHEKDFYEVIVIDEAQMIADKDRGFSWYKAITGAQAAEIHIIASKNMKPMLIQLLGDSEYELIEYNRDLPLQVEQTPFQLSDTKKGDALVCFSRKEVLETASRLKRNRFSVSMIYGSMPPETRKKQMQQFIEGKTSVIVATDAIGMGLNLPIRRIVFLKNEKFDGTRRRLLTSQEVKQIAGRAGRKGLYPIGKVAFTSDIQKMTFLLEKEDQPVTTFAIAPTSAVFERFQRYSRDLGLFFELWEKFESPQGTKKSSLSQERELYELIRGSEIEARLSMLDLYGFLHLPFSTKELGMTKQWLVTMKAIINGTDLPEPHVKTGTLEELELSYKAIGLHLLFLYRLGRQTEALYWERLRETISEGVHKQLQAEETSIKKKCKRCGKKLPSNYRYQICDACYAARRDNKYRRNKKY</sequence>
<dbReference type="Proteomes" id="UP001619911">
    <property type="component" value="Unassembled WGS sequence"/>
</dbReference>
<evidence type="ECO:0000256" key="3">
    <source>
        <dbReference type="ARBA" id="ARBA00022806"/>
    </source>
</evidence>
<evidence type="ECO:0000259" key="5">
    <source>
        <dbReference type="PROSITE" id="PS51192"/>
    </source>
</evidence>
<evidence type="ECO:0000313" key="7">
    <source>
        <dbReference type="EMBL" id="MFK2826772.1"/>
    </source>
</evidence>
<dbReference type="EMBL" id="JAUIYO010000015">
    <property type="protein sequence ID" value="MFK2826772.1"/>
    <property type="molecule type" value="Genomic_DNA"/>
</dbReference>
<reference evidence="7 8" key="1">
    <citation type="submission" date="2023-07" db="EMBL/GenBank/DDBJ databases">
        <title>Bacillus lucianemedeirus sp. nov, a new species isolated from an immunobiological production facility.</title>
        <authorList>
            <person name="Costa L.V."/>
            <person name="Miranda R.V.S.L."/>
            <person name="Brandao M.L.L."/>
            <person name="Reis C.M.F."/>
            <person name="Frazao A.M."/>
            <person name="Cruz F.V."/>
            <person name="Baio P.V.P."/>
            <person name="Veras J.F.C."/>
            <person name="Ramos J.N."/>
            <person name="Vieira V."/>
        </authorList>
    </citation>
    <scope>NUCLEOTIDE SEQUENCE [LARGE SCALE GENOMIC DNA]</scope>
    <source>
        <strain evidence="7 8">B190/17</strain>
    </source>
</reference>
<evidence type="ECO:0000256" key="4">
    <source>
        <dbReference type="ARBA" id="ARBA00022840"/>
    </source>
</evidence>
<dbReference type="Pfam" id="PF00271">
    <property type="entry name" value="Helicase_C"/>
    <property type="match status" value="1"/>
</dbReference>